<dbReference type="RefSeq" id="WP_052204737.1">
    <property type="nucleotide sequence ID" value="NZ_BAAAGW010000003.1"/>
</dbReference>
<accession>A0A0K1RAZ9</accession>
<dbReference type="InterPro" id="IPR036761">
    <property type="entry name" value="TTHA0802/YceI-like_sf"/>
</dbReference>
<proteinExistence type="inferred from homology"/>
<evidence type="ECO:0000313" key="3">
    <source>
        <dbReference type="EMBL" id="AKV58602.1"/>
    </source>
</evidence>
<feature type="domain" description="Lipid/polyisoprenoid-binding YceI-like" evidence="2">
    <location>
        <begin position="7"/>
        <end position="175"/>
    </location>
</feature>
<gene>
    <name evidence="3" type="ORF">AK829_04800</name>
</gene>
<dbReference type="KEGG" id="crie:AK829_04800"/>
<name>A0A0K1RAZ9_9CORY</name>
<evidence type="ECO:0000259" key="2">
    <source>
        <dbReference type="SMART" id="SM00867"/>
    </source>
</evidence>
<keyword evidence="4" id="KW-1185">Reference proteome</keyword>
<dbReference type="PANTHER" id="PTHR34406">
    <property type="entry name" value="PROTEIN YCEI"/>
    <property type="match status" value="1"/>
</dbReference>
<dbReference type="InterPro" id="IPR007372">
    <property type="entry name" value="Lipid/polyisoprenoid-bd_YceI"/>
</dbReference>
<protein>
    <submittedName>
        <fullName evidence="3">Polyisoprenoid-binding protein</fullName>
    </submittedName>
</protein>
<evidence type="ECO:0000256" key="1">
    <source>
        <dbReference type="ARBA" id="ARBA00008812"/>
    </source>
</evidence>
<dbReference type="Pfam" id="PF04264">
    <property type="entry name" value="YceI"/>
    <property type="match status" value="1"/>
</dbReference>
<organism evidence="3 4">
    <name type="scientific">Corynebacterium riegelii</name>
    <dbReference type="NCBI Taxonomy" id="156976"/>
    <lineage>
        <taxon>Bacteria</taxon>
        <taxon>Bacillati</taxon>
        <taxon>Actinomycetota</taxon>
        <taxon>Actinomycetes</taxon>
        <taxon>Mycobacteriales</taxon>
        <taxon>Corynebacteriaceae</taxon>
        <taxon>Corynebacterium</taxon>
    </lineage>
</organism>
<dbReference type="EMBL" id="CP012342">
    <property type="protein sequence ID" value="AKV58602.1"/>
    <property type="molecule type" value="Genomic_DNA"/>
</dbReference>
<reference evidence="3 4" key="1">
    <citation type="submission" date="2015-08" db="EMBL/GenBank/DDBJ databases">
        <authorList>
            <person name="Babu N.S."/>
            <person name="Beckwith C.J."/>
            <person name="Beseler K.G."/>
            <person name="Brison A."/>
            <person name="Carone J.V."/>
            <person name="Caskin T.P."/>
            <person name="Diamond M."/>
            <person name="Durham M.E."/>
            <person name="Foxe J.M."/>
            <person name="Go M."/>
            <person name="Henderson B.A."/>
            <person name="Jones I.B."/>
            <person name="McGettigan J.A."/>
            <person name="Micheletti S.J."/>
            <person name="Nasrallah M.E."/>
            <person name="Ortiz D."/>
            <person name="Piller C.R."/>
            <person name="Privatt S.R."/>
            <person name="Schneider S.L."/>
            <person name="Sharp S."/>
            <person name="Smith T.C."/>
            <person name="Stanton J.D."/>
            <person name="Ullery H.E."/>
            <person name="Wilson R.J."/>
            <person name="Serrano M.G."/>
            <person name="Buck G."/>
            <person name="Lee V."/>
            <person name="Wang Y."/>
            <person name="Carvalho R."/>
            <person name="Voegtly L."/>
            <person name="Shi R."/>
            <person name="Duckworth R."/>
            <person name="Johnson A."/>
            <person name="Loviza R."/>
            <person name="Walstead R."/>
            <person name="Shah Z."/>
            <person name="Kiflezghi M."/>
            <person name="Wade K."/>
            <person name="Ball S.L."/>
            <person name="Bradley K.W."/>
            <person name="Asai D.J."/>
            <person name="Bowman C.A."/>
            <person name="Russell D.A."/>
            <person name="Pope W.H."/>
            <person name="Jacobs-Sera D."/>
            <person name="Hendrix R.W."/>
            <person name="Hatfull G.F."/>
        </authorList>
    </citation>
    <scope>NUCLEOTIDE SEQUENCE [LARGE SCALE GENOMIC DNA]</scope>
    <source>
        <strain evidence="3 4">PUDD_83A45</strain>
    </source>
</reference>
<dbReference type="Gene3D" id="2.40.128.110">
    <property type="entry name" value="Lipid/polyisoprenoid-binding, YceI-like"/>
    <property type="match status" value="1"/>
</dbReference>
<dbReference type="AlphaFoldDB" id="A0A0K1RAZ9"/>
<sequence length="178" mass="19146">MTALTGTWNLDTTHSTIGFVVRHAMVSKVRGTFNDFNSTITVAENIADSKATATIQAASADTRNADRDAHLRTEDFFNTDAYPEITFTSTEVNVDASGNGTLTGDLTIKDTTKPVTLNVETFGVEEAPTGETRWGFEANTTIDRTEFGIDFNAPMNSGGVLLSKEIKVEIEGSAVKAD</sequence>
<dbReference type="PATRIC" id="fig|156976.3.peg.953"/>
<dbReference type="SUPFAM" id="SSF101874">
    <property type="entry name" value="YceI-like"/>
    <property type="match status" value="1"/>
</dbReference>
<dbReference type="Proteomes" id="UP000060016">
    <property type="component" value="Chromosome"/>
</dbReference>
<comment type="similarity">
    <text evidence="1">Belongs to the UPF0312 family.</text>
</comment>
<dbReference type="PANTHER" id="PTHR34406:SF1">
    <property type="entry name" value="PROTEIN YCEI"/>
    <property type="match status" value="1"/>
</dbReference>
<evidence type="ECO:0000313" key="4">
    <source>
        <dbReference type="Proteomes" id="UP000060016"/>
    </source>
</evidence>
<dbReference type="SMART" id="SM00867">
    <property type="entry name" value="YceI"/>
    <property type="match status" value="1"/>
</dbReference>
<dbReference type="STRING" id="156976.AK829_04800"/>